<keyword evidence="6 16" id="KW-0479">Metal-binding</keyword>
<gene>
    <name evidence="16 18" type="primary">E6</name>
</gene>
<evidence type="ECO:0000256" key="14">
    <source>
        <dbReference type="ARBA" id="ARBA00023280"/>
    </source>
</evidence>
<evidence type="ECO:0000313" key="18">
    <source>
        <dbReference type="EMBL" id="APU93690.1"/>
    </source>
</evidence>
<sequence length="141" mass="16703">MDRPKPYSVQELADTLCIPLVDILLPCRFCQRFLTYIELVNFDRKCLQLIWTEEDFVFACCSSCAFATAQFEFNTFYEQSVLGWEIESVERKAVGDIIIRCKFCLRKLDLLEKLDICYRQQPFHKVRRNWKGLCRHCGAIE</sequence>
<organism evidence="18">
    <name type="scientific">Human papillomavirus</name>
    <dbReference type="NCBI Taxonomy" id="10566"/>
    <lineage>
        <taxon>Viruses</taxon>
        <taxon>Monodnaviria</taxon>
        <taxon>Shotokuvirae</taxon>
        <taxon>Cossaviricota</taxon>
        <taxon>Papovaviricetes</taxon>
        <taxon>Zurhausenvirales</taxon>
        <taxon>Papillomaviridae</taxon>
    </lineage>
</organism>
<keyword evidence="10 16" id="KW-0238">DNA-binding</keyword>
<evidence type="ECO:0000256" key="17">
    <source>
        <dbReference type="RuleBase" id="RU363123"/>
    </source>
</evidence>
<comment type="subunit">
    <text evidence="16">Forms homodimers. Interacts with ubiquitin-protein ligase UBE3A/E6-AP; this interaction stimulates UBE3A ubiquitin activity. Interacts with host BAK1.</text>
</comment>
<dbReference type="SUPFAM" id="SSF161229">
    <property type="entry name" value="E6 C-terminal domain-like"/>
    <property type="match status" value="2"/>
</dbReference>
<evidence type="ECO:0000256" key="7">
    <source>
        <dbReference type="ARBA" id="ARBA00022771"/>
    </source>
</evidence>
<dbReference type="GO" id="GO:0030430">
    <property type="term" value="C:host cell cytoplasm"/>
    <property type="evidence" value="ECO:0007669"/>
    <property type="project" value="UniProtKB-SubCell"/>
</dbReference>
<comment type="caution">
    <text evidence="16">Lacks conserved residue(s) required for the propagation of feature annotation.</text>
</comment>
<comment type="function">
    <text evidence="16">Plays a major role in the induction and maintenance of cellular transformation. E6 associates with host UBE3A/E6-AP ubiquitin-protein ligase and modulates its activity. Protects host keratinocytes from apoptosis by mediating the degradation of host BAK1. May also inhibit host immune response.</text>
</comment>
<reference evidence="19" key="2">
    <citation type="journal article" date="2018" name="Nat. Med.">
        <title>Expanded skin virome in DOCK8-deficient patients.</title>
        <authorList>
            <consortium name="NISC Comparative Sequencing Program"/>
            <person name="Tirosh O."/>
            <person name="Conlan S."/>
            <person name="Deming C."/>
            <person name="Lee-Lin S.Q."/>
            <person name="Huang X."/>
            <person name="Su H.C."/>
            <person name="Freeman A.F."/>
            <person name="Segre J.A."/>
            <person name="Kong H.H."/>
        </authorList>
    </citation>
    <scope>NUCLEOTIDE SEQUENCE</scope>
    <source>
        <strain evidence="19">HPV-mSK_005</strain>
    </source>
</reference>
<dbReference type="SMR" id="A0A1P8DVM2"/>
<keyword evidence="13 16" id="KW-1035">Host cytoplasm</keyword>
<dbReference type="EMBL" id="KY349817">
    <property type="protein sequence ID" value="APU93690.1"/>
    <property type="molecule type" value="Genomic_DNA"/>
</dbReference>
<comment type="subcellular location">
    <subcellularLocation>
        <location evidence="16 17">Host cytoplasm</location>
    </subcellularLocation>
    <subcellularLocation>
        <location evidence="16 17">Host nucleus</location>
    </subcellularLocation>
</comment>
<keyword evidence="11 16" id="KW-0010">Activator</keyword>
<dbReference type="GO" id="GO:0003677">
    <property type="term" value="F:DNA binding"/>
    <property type="evidence" value="ECO:0007669"/>
    <property type="project" value="UniProtKB-UniRule"/>
</dbReference>
<dbReference type="InterPro" id="IPR001334">
    <property type="entry name" value="E6"/>
</dbReference>
<dbReference type="GO" id="GO:0006355">
    <property type="term" value="P:regulation of DNA-templated transcription"/>
    <property type="evidence" value="ECO:0007669"/>
    <property type="project" value="UniProtKB-UniRule"/>
</dbReference>
<evidence type="ECO:0000256" key="12">
    <source>
        <dbReference type="ARBA" id="ARBA00023163"/>
    </source>
</evidence>
<keyword evidence="8 16" id="KW-0862">Zinc</keyword>
<evidence type="ECO:0000256" key="9">
    <source>
        <dbReference type="ARBA" id="ARBA00023015"/>
    </source>
</evidence>
<keyword evidence="5 16" id="KW-1090">Inhibition of host innate immune response by virus</keyword>
<evidence type="ECO:0000256" key="3">
    <source>
        <dbReference type="ARBA" id="ARBA00022562"/>
    </source>
</evidence>
<dbReference type="GO" id="GO:0052170">
    <property type="term" value="P:symbiont-mediated suppression of host innate immune response"/>
    <property type="evidence" value="ECO:0007669"/>
    <property type="project" value="UniProtKB-KW"/>
</dbReference>
<accession>A0A1P8DVM2</accession>
<dbReference type="InterPro" id="IPR038575">
    <property type="entry name" value="E6_sf"/>
</dbReference>
<evidence type="ECO:0000256" key="13">
    <source>
        <dbReference type="ARBA" id="ARBA00023200"/>
    </source>
</evidence>
<evidence type="ECO:0000256" key="2">
    <source>
        <dbReference type="ARBA" id="ARBA00022518"/>
    </source>
</evidence>
<dbReference type="GO" id="GO:0008270">
    <property type="term" value="F:zinc ion binding"/>
    <property type="evidence" value="ECO:0007669"/>
    <property type="project" value="UniProtKB-KW"/>
</dbReference>
<dbReference type="GO" id="GO:0039502">
    <property type="term" value="P:symbiont-mediated suppression of host type I interferon-mediated signaling pathway"/>
    <property type="evidence" value="ECO:0007669"/>
    <property type="project" value="UniProtKB-UniRule"/>
</dbReference>
<dbReference type="Gene3D" id="3.30.240.40">
    <property type="entry name" value="E6 early regulatory protein"/>
    <property type="match status" value="2"/>
</dbReference>
<dbReference type="GO" id="GO:0006351">
    <property type="term" value="P:DNA-templated transcription"/>
    <property type="evidence" value="ECO:0007669"/>
    <property type="project" value="UniProtKB-UniRule"/>
</dbReference>
<protein>
    <recommendedName>
        <fullName evidence="16 17">Protein E6</fullName>
    </recommendedName>
</protein>
<dbReference type="Pfam" id="PF00518">
    <property type="entry name" value="E6"/>
    <property type="match status" value="1"/>
</dbReference>
<evidence type="ECO:0000256" key="10">
    <source>
        <dbReference type="ARBA" id="ARBA00023125"/>
    </source>
</evidence>
<keyword evidence="14 16" id="KW-0899">Viral immunoevasion</keyword>
<name>A0A1P8DVM2_9PAPI</name>
<keyword evidence="12 16" id="KW-0804">Transcription</keyword>
<keyword evidence="15 16" id="KW-1119">Modulation of host cell apoptosis by virus</keyword>
<keyword evidence="7 16" id="KW-0863">Zinc-finger</keyword>
<evidence type="ECO:0000256" key="8">
    <source>
        <dbReference type="ARBA" id="ARBA00022833"/>
    </source>
</evidence>
<dbReference type="GO" id="GO:0052150">
    <property type="term" value="P:symbiont-mediated perturbation of host apoptosis"/>
    <property type="evidence" value="ECO:0007669"/>
    <property type="project" value="UniProtKB-KW"/>
</dbReference>
<evidence type="ECO:0000256" key="5">
    <source>
        <dbReference type="ARBA" id="ARBA00022632"/>
    </source>
</evidence>
<evidence type="ECO:0000256" key="4">
    <source>
        <dbReference type="ARBA" id="ARBA00022581"/>
    </source>
</evidence>
<reference evidence="18" key="1">
    <citation type="journal article" date="2017" name="Genome Announc.">
        <title>Complete Genome Sequence of a Novel Human Betapapillomavirus Isolated from a Skin Sample.</title>
        <authorList>
            <person name="Dutta S."/>
            <person name="Robitaille A."/>
            <person name="Rollison D.E."/>
            <person name="Tommasino M."/>
            <person name="Gheit T."/>
        </authorList>
    </citation>
    <scope>NUCLEOTIDE SEQUENCE</scope>
    <source>
        <strain evidence="18">MTS1</strain>
    </source>
</reference>
<evidence type="ECO:0000256" key="11">
    <source>
        <dbReference type="ARBA" id="ARBA00023159"/>
    </source>
</evidence>
<comment type="similarity">
    <text evidence="1 16 17">Belongs to the papillomaviridae E6 protein family.</text>
</comment>
<dbReference type="EMBL" id="MH675889">
    <property type="protein sequence ID" value="AYC54499.1"/>
    <property type="molecule type" value="Genomic_DNA"/>
</dbReference>
<evidence type="ECO:0000256" key="16">
    <source>
        <dbReference type="HAMAP-Rule" id="MF_04006"/>
    </source>
</evidence>
<proteinExistence type="inferred from homology"/>
<keyword evidence="2 16" id="KW-0244">Early protein</keyword>
<evidence type="ECO:0000256" key="6">
    <source>
        <dbReference type="ARBA" id="ARBA00022723"/>
    </source>
</evidence>
<dbReference type="GO" id="GO:0039648">
    <property type="term" value="P:symbiont-mediated perturbation of host ubiquitin-like protein modification"/>
    <property type="evidence" value="ECO:0007669"/>
    <property type="project" value="UniProtKB-UniRule"/>
</dbReference>
<keyword evidence="9 16" id="KW-0805">Transcription regulation</keyword>
<dbReference type="HAMAP" id="MF_04006">
    <property type="entry name" value="HPV_E6"/>
    <property type="match status" value="1"/>
</dbReference>
<dbReference type="GO" id="GO:0042025">
    <property type="term" value="C:host cell nucleus"/>
    <property type="evidence" value="ECO:0007669"/>
    <property type="project" value="UniProtKB-SubCell"/>
</dbReference>
<keyword evidence="4 16" id="KW-0945">Host-virus interaction</keyword>
<evidence type="ECO:0000256" key="1">
    <source>
        <dbReference type="ARBA" id="ARBA00006346"/>
    </source>
</evidence>
<keyword evidence="3 16" id="KW-1048">Host nucleus</keyword>
<evidence type="ECO:0000256" key="15">
    <source>
        <dbReference type="ARBA" id="ARBA00023323"/>
    </source>
</evidence>
<feature type="zinc finger region" evidence="16">
    <location>
        <begin position="101"/>
        <end position="137"/>
    </location>
</feature>
<evidence type="ECO:0000313" key="19">
    <source>
        <dbReference type="EMBL" id="AYC54499.1"/>
    </source>
</evidence>